<dbReference type="EMBL" id="JBHUEN010000006">
    <property type="protein sequence ID" value="MFD1880546.1"/>
    <property type="molecule type" value="Genomic_DNA"/>
</dbReference>
<proteinExistence type="predicted"/>
<protein>
    <submittedName>
        <fullName evidence="1">Gamma-glutamyltransferase family protein</fullName>
    </submittedName>
</protein>
<dbReference type="InterPro" id="IPR043138">
    <property type="entry name" value="GGT_lsub"/>
</dbReference>
<dbReference type="InterPro" id="IPR052896">
    <property type="entry name" value="GGT-like_enzyme"/>
</dbReference>
<sequence>MTRNPHSPVAPFDFLSGRRGTVLAPRAMIATSHPLATSAGLEVLFQGGNAVDAAITAVAVQSVVDPLMTGLGGDCFALIKPAGQAVRALNGSGRAVAAAEPGVLAGLLEERPEIPLTSPHAVTIPGAVSAWCRLHADCGTSPLSRLFAAAIRYARDGFPVTPRVAHDWAQNTKTVAADPHAAAIFLPGGRAPQAGEMIAQPLLAERLEQVAAQGPVAFYDGAVGQGMAAYLAGLGGLHTAEDFRAGADAAQWVEPICAMYRGNQVWECPPNGQGLAALIILRILDGFDLGPEVSVADRTHLLAEATRIAYHHRDALIADPAQSEGLAGRLLSDTAIAAMRSRIRMDRAGEPVLWDQPEHSDTVYLCVVDSEGNAVSLINSIFHPFGSGLLDPASGVLFQNRGASFRLDPGHPNAIGPGKRPMHTIIPGMVVEPGGAVMPFGVMGGHYQATGHAGFLSGVYDLGLDLQAAIDAPRSFAIDGRLDVEPTLDPTARDDLAARGHKINVLSGPMGGAQAIRIDPVTGVKQGASESRKDGMALGY</sequence>
<organism evidence="1 2">
    <name type="scientific">Paracoccus pacificus</name>
    <dbReference type="NCBI Taxonomy" id="1463598"/>
    <lineage>
        <taxon>Bacteria</taxon>
        <taxon>Pseudomonadati</taxon>
        <taxon>Pseudomonadota</taxon>
        <taxon>Alphaproteobacteria</taxon>
        <taxon>Rhodobacterales</taxon>
        <taxon>Paracoccaceae</taxon>
        <taxon>Paracoccus</taxon>
    </lineage>
</organism>
<gene>
    <name evidence="1" type="ORF">ACFSCT_02305</name>
</gene>
<dbReference type="RefSeq" id="WP_379139812.1">
    <property type="nucleotide sequence ID" value="NZ_JBHUEN010000006.1"/>
</dbReference>
<reference evidence="2" key="1">
    <citation type="journal article" date="2019" name="Int. J. Syst. Evol. Microbiol.">
        <title>The Global Catalogue of Microorganisms (GCM) 10K type strain sequencing project: providing services to taxonomists for standard genome sequencing and annotation.</title>
        <authorList>
            <consortium name="The Broad Institute Genomics Platform"/>
            <consortium name="The Broad Institute Genome Sequencing Center for Infectious Disease"/>
            <person name="Wu L."/>
            <person name="Ma J."/>
        </authorList>
    </citation>
    <scope>NUCLEOTIDE SEQUENCE [LARGE SCALE GENOMIC DNA]</scope>
    <source>
        <strain evidence="2">CCUG 56029</strain>
    </source>
</reference>
<dbReference type="InterPro" id="IPR029055">
    <property type="entry name" value="Ntn_hydrolases_N"/>
</dbReference>
<name>A0ABW4R2U1_9RHOB</name>
<dbReference type="PANTHER" id="PTHR43881">
    <property type="entry name" value="GAMMA-GLUTAMYLTRANSPEPTIDASE (AFU_ORTHOLOGUE AFUA_4G13580)"/>
    <property type="match status" value="1"/>
</dbReference>
<accession>A0ABW4R2U1</accession>
<keyword evidence="2" id="KW-1185">Reference proteome</keyword>
<dbReference type="Gene3D" id="1.10.246.130">
    <property type="match status" value="1"/>
</dbReference>
<evidence type="ECO:0000313" key="1">
    <source>
        <dbReference type="EMBL" id="MFD1880546.1"/>
    </source>
</evidence>
<dbReference type="Pfam" id="PF01019">
    <property type="entry name" value="G_glu_transpept"/>
    <property type="match status" value="1"/>
</dbReference>
<comment type="caution">
    <text evidence="1">The sequence shown here is derived from an EMBL/GenBank/DDBJ whole genome shotgun (WGS) entry which is preliminary data.</text>
</comment>
<dbReference type="InterPro" id="IPR043137">
    <property type="entry name" value="GGT_ssub_C"/>
</dbReference>
<dbReference type="PRINTS" id="PR01210">
    <property type="entry name" value="GGTRANSPTASE"/>
</dbReference>
<dbReference type="PANTHER" id="PTHR43881:SF5">
    <property type="entry name" value="GAMMA-GLUTAMYLTRANSPEPTIDASE"/>
    <property type="match status" value="1"/>
</dbReference>
<dbReference type="Proteomes" id="UP001597213">
    <property type="component" value="Unassembled WGS sequence"/>
</dbReference>
<evidence type="ECO:0000313" key="2">
    <source>
        <dbReference type="Proteomes" id="UP001597213"/>
    </source>
</evidence>
<dbReference type="Gene3D" id="3.60.20.40">
    <property type="match status" value="1"/>
</dbReference>
<dbReference type="SUPFAM" id="SSF56235">
    <property type="entry name" value="N-terminal nucleophile aminohydrolases (Ntn hydrolases)"/>
    <property type="match status" value="1"/>
</dbReference>